<sequence length="135" mass="14605">MSSSRLGRGPAQAPPPWRGRSFPTHTHAPLDLPLLGAGEAADGTNGEGGAQGPCIDGRESLTEATSGAIGALVSTIVLYPLDTCKTKLQAELQTHQGMHKYRYMSVVDFRVRMAILYCSMQASRKHYCTKIRFLA</sequence>
<dbReference type="GO" id="GO:0006635">
    <property type="term" value="P:fatty acid beta-oxidation"/>
    <property type="evidence" value="ECO:0007669"/>
    <property type="project" value="InterPro"/>
</dbReference>
<keyword evidence="8" id="KW-0576">Peroxisome</keyword>
<gene>
    <name evidence="12" type="ORF">PVAP13_5NG290081</name>
</gene>
<evidence type="ECO:0000256" key="4">
    <source>
        <dbReference type="ARBA" id="ARBA00022692"/>
    </source>
</evidence>
<dbReference type="GO" id="GO:0005778">
    <property type="term" value="C:peroxisomal membrane"/>
    <property type="evidence" value="ECO:0007669"/>
    <property type="project" value="UniProtKB-SubCell"/>
</dbReference>
<keyword evidence="6" id="KW-1133">Transmembrane helix</keyword>
<organism evidence="12 13">
    <name type="scientific">Panicum virgatum</name>
    <name type="common">Blackwell switchgrass</name>
    <dbReference type="NCBI Taxonomy" id="38727"/>
    <lineage>
        <taxon>Eukaryota</taxon>
        <taxon>Viridiplantae</taxon>
        <taxon>Streptophyta</taxon>
        <taxon>Embryophyta</taxon>
        <taxon>Tracheophyta</taxon>
        <taxon>Spermatophyta</taxon>
        <taxon>Magnoliopsida</taxon>
        <taxon>Liliopsida</taxon>
        <taxon>Poales</taxon>
        <taxon>Poaceae</taxon>
        <taxon>PACMAD clade</taxon>
        <taxon>Panicoideae</taxon>
        <taxon>Panicodae</taxon>
        <taxon>Paniceae</taxon>
        <taxon>Panicinae</taxon>
        <taxon>Panicum</taxon>
        <taxon>Panicum sect. Hiantes</taxon>
    </lineage>
</organism>
<evidence type="ECO:0000313" key="13">
    <source>
        <dbReference type="Proteomes" id="UP000823388"/>
    </source>
</evidence>
<dbReference type="GO" id="GO:0015217">
    <property type="term" value="F:ADP transmembrane transporter activity"/>
    <property type="evidence" value="ECO:0007669"/>
    <property type="project" value="InterPro"/>
</dbReference>
<dbReference type="Pfam" id="PF00153">
    <property type="entry name" value="Mito_carr"/>
    <property type="match status" value="1"/>
</dbReference>
<dbReference type="AlphaFoldDB" id="A0A8T0RSL3"/>
<evidence type="ECO:0000256" key="2">
    <source>
        <dbReference type="ARBA" id="ARBA00006375"/>
    </source>
</evidence>
<evidence type="ECO:0000256" key="7">
    <source>
        <dbReference type="ARBA" id="ARBA00023136"/>
    </source>
</evidence>
<dbReference type="InterPro" id="IPR045900">
    <property type="entry name" value="Peroxisomal_Ade_carrier"/>
</dbReference>
<comment type="caution">
    <text evidence="12">The sequence shown here is derived from an EMBL/GenBank/DDBJ whole genome shotgun (WGS) entry which is preliminary data.</text>
</comment>
<dbReference type="PROSITE" id="PS50920">
    <property type="entry name" value="SOLCAR"/>
    <property type="match status" value="1"/>
</dbReference>
<dbReference type="GO" id="GO:0005347">
    <property type="term" value="F:ATP transmembrane transporter activity"/>
    <property type="evidence" value="ECO:0007669"/>
    <property type="project" value="InterPro"/>
</dbReference>
<evidence type="ECO:0000256" key="5">
    <source>
        <dbReference type="ARBA" id="ARBA00022737"/>
    </source>
</evidence>
<feature type="repeat" description="Solcar" evidence="9">
    <location>
        <begin position="58"/>
        <end position="135"/>
    </location>
</feature>
<keyword evidence="3 10" id="KW-0813">Transport</keyword>
<dbReference type="SUPFAM" id="SSF103506">
    <property type="entry name" value="Mitochondrial carrier"/>
    <property type="match status" value="1"/>
</dbReference>
<evidence type="ECO:0000256" key="11">
    <source>
        <dbReference type="SAM" id="MobiDB-lite"/>
    </source>
</evidence>
<comment type="subcellular location">
    <subcellularLocation>
        <location evidence="1">Peroxisome membrane</location>
        <topology evidence="1">Multi-pass membrane protein</topology>
    </subcellularLocation>
</comment>
<evidence type="ECO:0000256" key="10">
    <source>
        <dbReference type="RuleBase" id="RU000488"/>
    </source>
</evidence>
<protein>
    <submittedName>
        <fullName evidence="12">Uncharacterized protein</fullName>
    </submittedName>
</protein>
<evidence type="ECO:0000256" key="8">
    <source>
        <dbReference type="ARBA" id="ARBA00023140"/>
    </source>
</evidence>
<evidence type="ECO:0000256" key="6">
    <source>
        <dbReference type="ARBA" id="ARBA00022989"/>
    </source>
</evidence>
<name>A0A8T0RSL3_PANVG</name>
<dbReference type="InterPro" id="IPR023395">
    <property type="entry name" value="MCP_dom_sf"/>
</dbReference>
<evidence type="ECO:0000313" key="12">
    <source>
        <dbReference type="EMBL" id="KAG2588115.1"/>
    </source>
</evidence>
<dbReference type="GO" id="GO:0007031">
    <property type="term" value="P:peroxisome organization"/>
    <property type="evidence" value="ECO:0007669"/>
    <property type="project" value="TreeGrafter"/>
</dbReference>
<dbReference type="InterPro" id="IPR018108">
    <property type="entry name" value="MCP_transmembrane"/>
</dbReference>
<proteinExistence type="inferred from homology"/>
<keyword evidence="4 9" id="KW-0812">Transmembrane</keyword>
<comment type="similarity">
    <text evidence="2 10">Belongs to the mitochondrial carrier (TC 2.A.29) family.</text>
</comment>
<keyword evidence="5" id="KW-0677">Repeat</keyword>
<dbReference type="Gene3D" id="1.50.40.10">
    <property type="entry name" value="Mitochondrial carrier domain"/>
    <property type="match status" value="1"/>
</dbReference>
<evidence type="ECO:0000256" key="1">
    <source>
        <dbReference type="ARBA" id="ARBA00004585"/>
    </source>
</evidence>
<evidence type="ECO:0000256" key="9">
    <source>
        <dbReference type="PROSITE-ProRule" id="PRU00282"/>
    </source>
</evidence>
<dbReference type="Proteomes" id="UP000823388">
    <property type="component" value="Chromosome 5N"/>
</dbReference>
<accession>A0A8T0RSL3</accession>
<reference evidence="12" key="1">
    <citation type="submission" date="2020-05" db="EMBL/GenBank/DDBJ databases">
        <title>WGS assembly of Panicum virgatum.</title>
        <authorList>
            <person name="Lovell J.T."/>
            <person name="Jenkins J."/>
            <person name="Shu S."/>
            <person name="Juenger T.E."/>
            <person name="Schmutz J."/>
        </authorList>
    </citation>
    <scope>NUCLEOTIDE SEQUENCE</scope>
    <source>
        <strain evidence="12">AP13</strain>
    </source>
</reference>
<dbReference type="EMBL" id="CM029046">
    <property type="protein sequence ID" value="KAG2588115.1"/>
    <property type="molecule type" value="Genomic_DNA"/>
</dbReference>
<evidence type="ECO:0000256" key="3">
    <source>
        <dbReference type="ARBA" id="ARBA00022448"/>
    </source>
</evidence>
<dbReference type="PANTHER" id="PTHR46650">
    <property type="entry name" value="PEROXISOMAL ADENINE NUCLEOTIDE TRANSPORTER 1"/>
    <property type="match status" value="1"/>
</dbReference>
<feature type="region of interest" description="Disordered" evidence="11">
    <location>
        <begin position="1"/>
        <end position="57"/>
    </location>
</feature>
<keyword evidence="7 9" id="KW-0472">Membrane</keyword>
<keyword evidence="13" id="KW-1185">Reference proteome</keyword>
<dbReference type="PANTHER" id="PTHR46650:SF1">
    <property type="entry name" value="PEROXISOMAL ADENINE NUCLEOTIDE TRANSPORTER 1"/>
    <property type="match status" value="1"/>
</dbReference>